<accession>A0A1E3I1C6</accession>
<evidence type="ECO:0000313" key="1">
    <source>
        <dbReference type="EMBL" id="ODN81621.1"/>
    </source>
</evidence>
<reference evidence="1 2" key="1">
    <citation type="submission" date="2016-06" db="EMBL/GenBank/DDBJ databases">
        <title>Evolution of pathogenesis and genome organization in the Tremellales.</title>
        <authorList>
            <person name="Cuomo C."/>
            <person name="Litvintseva A."/>
            <person name="Heitman J."/>
            <person name="Chen Y."/>
            <person name="Sun S."/>
            <person name="Springer D."/>
            <person name="Dromer F."/>
            <person name="Young S."/>
            <person name="Zeng Q."/>
            <person name="Chapman S."/>
            <person name="Gujja S."/>
            <person name="Saif S."/>
            <person name="Birren B."/>
        </authorList>
    </citation>
    <scope>NUCLEOTIDE SEQUENCE [LARGE SCALE GENOMIC DNA]</scope>
    <source>
        <strain evidence="1 2">CBS 6039</strain>
    </source>
</reference>
<name>A0A1E3I1C6_9TREE</name>
<dbReference type="EMBL" id="AWGJ01000003">
    <property type="protein sequence ID" value="ODN81621.1"/>
    <property type="molecule type" value="Genomic_DNA"/>
</dbReference>
<dbReference type="RefSeq" id="XP_018995940.1">
    <property type="nucleotide sequence ID" value="XM_019135537.1"/>
</dbReference>
<proteinExistence type="predicted"/>
<dbReference type="OrthoDB" id="10279040at2759"/>
<sequence>MNAQEAELLKQEELVQLILQDWRMWWDADERLNYGEVAIRLLFWWDKPDSLGNRYYWQSTRYVFDHETRLRDILEEFIGEYMSHVQGDPRPEDFDLDWSGYESFLSHHLSPSHYIHMVPFATIVIDPK</sequence>
<comment type="caution">
    <text evidence="1">The sequence shown here is derived from an EMBL/GenBank/DDBJ whole genome shotgun (WGS) entry which is preliminary data.</text>
</comment>
<dbReference type="GeneID" id="30153337"/>
<evidence type="ECO:0000313" key="2">
    <source>
        <dbReference type="Proteomes" id="UP000094065"/>
    </source>
</evidence>
<protein>
    <submittedName>
        <fullName evidence="1">Uncharacterized protein</fullName>
    </submittedName>
</protein>
<dbReference type="AlphaFoldDB" id="A0A1E3I1C6"/>
<keyword evidence="2" id="KW-1185">Reference proteome</keyword>
<gene>
    <name evidence="1" type="ORF">L202_02028</name>
</gene>
<organism evidence="1 2">
    <name type="scientific">Cryptococcus amylolentus CBS 6039</name>
    <dbReference type="NCBI Taxonomy" id="1295533"/>
    <lineage>
        <taxon>Eukaryota</taxon>
        <taxon>Fungi</taxon>
        <taxon>Dikarya</taxon>
        <taxon>Basidiomycota</taxon>
        <taxon>Agaricomycotina</taxon>
        <taxon>Tremellomycetes</taxon>
        <taxon>Tremellales</taxon>
        <taxon>Cryptococcaceae</taxon>
        <taxon>Cryptococcus</taxon>
    </lineage>
</organism>
<dbReference type="Proteomes" id="UP000094065">
    <property type="component" value="Unassembled WGS sequence"/>
</dbReference>